<name>A0A0L8V365_9BACT</name>
<gene>
    <name evidence="2" type="ORF">NC99_45300</name>
</gene>
<dbReference type="Proteomes" id="UP000036958">
    <property type="component" value="Unassembled WGS sequence"/>
</dbReference>
<sequence length="684" mass="78463">MKKAFEVKNPDFELSPYTGMTKKHYIELAKYLLERAFKHVDSIDTPLNFPIVPGKTYPQPNAPDWRYRSAEFEALERTFTLAAPLIHVDPETTIKGINLRDYYSLQLYNAFTPGHANSLPLPEDLPDSNYQFTCEFGGLFKTLLLMPDTIWTNFTEKQKEEMVVTISKWAHHRTTQNNWRIFNIVTLSFLKKYGYEIDDELLKSHLLWVASYHSGDGWYLEQTYNYYSISLFIVYTTIWNRTFGDEYYPGIAEIIEKSAQKLMESLTSFFGRDGYINMWSRSICYRTWVSGAFPVAFMLKDKTSLDGGWARRLCSGSLLQFVTREEFFCNEIPSLGFYGQKEYMVQNYSCAGSPFLMFLPFICLALPDDSPFWTAKENEGMWETLGDQSKRTILESPGLVLVNHGKTGTSEIVPGKVYYDDPNYSKLVYNTHFPWEDHNPQGGTSMEYSYRSQDPRDVRGDDVNFYLTGLAVANDSEKNRAYTISQSMLFNGVRNGVLYRQAIMRKPPNNGVGYIIDLAEITIPGGVIRVDRSRLAFEYELTLGHFGLPHLNGEKAVVKQFEAEGKKVITAAIPGRQVALITYSGWDKLESLVHQNRNAEADESTVIYAYKKRMAKNPPMELMISVMLHKRDDSAWTEAELSPIKEIQIKEIMKGLSPLGAMITLQNGEQYEIDFKDIDGHRTC</sequence>
<dbReference type="PANTHER" id="PTHR35339:SF4">
    <property type="entry name" value="LINALOOL DEHYDRATASE_ISOMERASE DOMAIN-CONTAINING PROTEIN"/>
    <property type="match status" value="1"/>
</dbReference>
<dbReference type="PIRSF" id="PIRSF014753">
    <property type="entry name" value="UCP014753"/>
    <property type="match status" value="1"/>
</dbReference>
<dbReference type="STRING" id="1409788.NC99_45300"/>
<dbReference type="PANTHER" id="PTHR35339">
    <property type="entry name" value="LINALOOL DEHYDRATASE_ISOMERASE DOMAIN-CONTAINING PROTEIN"/>
    <property type="match status" value="1"/>
</dbReference>
<evidence type="ECO:0000313" key="3">
    <source>
        <dbReference type="Proteomes" id="UP000036958"/>
    </source>
</evidence>
<feature type="domain" description="DUF2264" evidence="1">
    <location>
        <begin position="21"/>
        <end position="378"/>
    </location>
</feature>
<organism evidence="2 3">
    <name type="scientific">Sunxiuqinia dokdonensis</name>
    <dbReference type="NCBI Taxonomy" id="1409788"/>
    <lineage>
        <taxon>Bacteria</taxon>
        <taxon>Pseudomonadati</taxon>
        <taxon>Bacteroidota</taxon>
        <taxon>Bacteroidia</taxon>
        <taxon>Marinilabiliales</taxon>
        <taxon>Prolixibacteraceae</taxon>
        <taxon>Sunxiuqinia</taxon>
    </lineage>
</organism>
<evidence type="ECO:0000259" key="1">
    <source>
        <dbReference type="Pfam" id="PF10022"/>
    </source>
</evidence>
<dbReference type="EMBL" id="LGIA01000217">
    <property type="protein sequence ID" value="KOH42637.1"/>
    <property type="molecule type" value="Genomic_DNA"/>
</dbReference>
<proteinExistence type="predicted"/>
<protein>
    <recommendedName>
        <fullName evidence="1">DUF2264 domain-containing protein</fullName>
    </recommendedName>
</protein>
<dbReference type="InterPro" id="IPR049349">
    <property type="entry name" value="DUF2264_N"/>
</dbReference>
<accession>A0A0L8V365</accession>
<dbReference type="RefSeq" id="WP_162231274.1">
    <property type="nucleotide sequence ID" value="NZ_LGIA01000217.1"/>
</dbReference>
<comment type="caution">
    <text evidence="2">The sequence shown here is derived from an EMBL/GenBank/DDBJ whole genome shotgun (WGS) entry which is preliminary data.</text>
</comment>
<dbReference type="AlphaFoldDB" id="A0A0L8V365"/>
<evidence type="ECO:0000313" key="2">
    <source>
        <dbReference type="EMBL" id="KOH42637.1"/>
    </source>
</evidence>
<dbReference type="InterPro" id="IPR016624">
    <property type="entry name" value="UCP014753"/>
</dbReference>
<dbReference type="Pfam" id="PF10022">
    <property type="entry name" value="DUF2264"/>
    <property type="match status" value="1"/>
</dbReference>
<keyword evidence="3" id="KW-1185">Reference proteome</keyword>
<reference evidence="3" key="1">
    <citation type="submission" date="2015-07" db="EMBL/GenBank/DDBJ databases">
        <title>Genome sequencing of Sunxiuqinia dokdonensis strain SK.</title>
        <authorList>
            <person name="Ahn S."/>
            <person name="Kim B.-C."/>
        </authorList>
    </citation>
    <scope>NUCLEOTIDE SEQUENCE [LARGE SCALE GENOMIC DNA]</scope>
    <source>
        <strain evidence="3">SK</strain>
    </source>
</reference>